<proteinExistence type="inferred from homology"/>
<reference evidence="5" key="2">
    <citation type="submission" date="2023-03" db="EMBL/GenBank/DDBJ databases">
        <authorList>
            <person name="Inwood S.N."/>
            <person name="Skelly J.G."/>
            <person name="Guhlin J."/>
            <person name="Harrop T.W.R."/>
            <person name="Goldson S.G."/>
            <person name="Dearden P.K."/>
        </authorList>
    </citation>
    <scope>NUCLEOTIDE SEQUENCE</scope>
    <source>
        <strain evidence="5">Lincoln</strain>
        <tissue evidence="5">Whole body</tissue>
    </source>
</reference>
<dbReference type="InterPro" id="IPR024661">
    <property type="entry name" value="RNA_pol_III_Rpc31"/>
</dbReference>
<evidence type="ECO:0000313" key="5">
    <source>
        <dbReference type="EMBL" id="KAK0162069.1"/>
    </source>
</evidence>
<keyword evidence="3" id="KW-0539">Nucleus</keyword>
<evidence type="ECO:0008006" key="7">
    <source>
        <dbReference type="Google" id="ProtNLM"/>
    </source>
</evidence>
<dbReference type="EMBL" id="JAQQBR010001834">
    <property type="protein sequence ID" value="KAK0162069.1"/>
    <property type="molecule type" value="Genomic_DNA"/>
</dbReference>
<accession>A0AA39KH97</accession>
<reference evidence="5" key="1">
    <citation type="journal article" date="2023" name="bioRxiv">
        <title>Scaffold-level genome assemblies of two parasitoid biocontrol wasps reveal the parthenogenesis mechanism and an associated novel virus.</title>
        <authorList>
            <person name="Inwood S."/>
            <person name="Skelly J."/>
            <person name="Guhlin J."/>
            <person name="Harrop T."/>
            <person name="Goldson S."/>
            <person name="Dearden P."/>
        </authorList>
    </citation>
    <scope>NUCLEOTIDE SEQUENCE</scope>
    <source>
        <strain evidence="5">Lincoln</strain>
        <tissue evidence="5">Whole body</tissue>
    </source>
</reference>
<dbReference type="AlphaFoldDB" id="A0AA39KH97"/>
<protein>
    <recommendedName>
        <fullName evidence="7">DNA-directed RNA polymerase III subunit</fullName>
    </recommendedName>
</protein>
<feature type="compositionally biased region" description="Acidic residues" evidence="4">
    <location>
        <begin position="164"/>
        <end position="190"/>
    </location>
</feature>
<evidence type="ECO:0000256" key="1">
    <source>
        <dbReference type="ARBA" id="ARBA00004123"/>
    </source>
</evidence>
<dbReference type="GO" id="GO:0006383">
    <property type="term" value="P:transcription by RNA polymerase III"/>
    <property type="evidence" value="ECO:0007669"/>
    <property type="project" value="InterPro"/>
</dbReference>
<feature type="compositionally biased region" description="Acidic residues" evidence="4">
    <location>
        <begin position="201"/>
        <end position="216"/>
    </location>
</feature>
<gene>
    <name evidence="5" type="ORF">PV327_008434</name>
</gene>
<evidence type="ECO:0000256" key="3">
    <source>
        <dbReference type="ARBA" id="ARBA00023242"/>
    </source>
</evidence>
<dbReference type="Proteomes" id="UP001168972">
    <property type="component" value="Unassembled WGS sequence"/>
</dbReference>
<name>A0AA39KH97_MICHY</name>
<dbReference type="PANTHER" id="PTHR15367">
    <property type="entry name" value="DNA-DIRECTED RNA POLYMERASE III"/>
    <property type="match status" value="1"/>
</dbReference>
<comment type="caution">
    <text evidence="5">The sequence shown here is derived from an EMBL/GenBank/DDBJ whole genome shotgun (WGS) entry which is preliminary data.</text>
</comment>
<evidence type="ECO:0000256" key="2">
    <source>
        <dbReference type="ARBA" id="ARBA00008352"/>
    </source>
</evidence>
<sequence length="216" mass="25011">MASRGRGRGKPAAPMAPEQIGISKDEQLLVILHPPPKYPPLEYKAPEFVCSTELSYLIELKRSFNEMMQESPNNVQLKVLINDIERYSDVYQKMMQPEINYDQHYDWTLLPSELMPKALKRKRGEAKKIIKKPKVVDIDKKLEELEKKETMQDSDTEETAKADGDDEEKDPDENVEDEEVEVDEEMDDGTDYYNNYFDNGEGYDEEDDNLDDGATF</sequence>
<dbReference type="PANTHER" id="PTHR15367:SF2">
    <property type="entry name" value="DNA-DIRECTED RNA POLYMERASE III SUBUNIT"/>
    <property type="match status" value="1"/>
</dbReference>
<comment type="subcellular location">
    <subcellularLocation>
        <location evidence="1">Nucleus</location>
    </subcellularLocation>
</comment>
<feature type="region of interest" description="Disordered" evidence="4">
    <location>
        <begin position="1"/>
        <end position="21"/>
    </location>
</feature>
<organism evidence="5 6">
    <name type="scientific">Microctonus hyperodae</name>
    <name type="common">Parasitoid wasp</name>
    <dbReference type="NCBI Taxonomy" id="165561"/>
    <lineage>
        <taxon>Eukaryota</taxon>
        <taxon>Metazoa</taxon>
        <taxon>Ecdysozoa</taxon>
        <taxon>Arthropoda</taxon>
        <taxon>Hexapoda</taxon>
        <taxon>Insecta</taxon>
        <taxon>Pterygota</taxon>
        <taxon>Neoptera</taxon>
        <taxon>Endopterygota</taxon>
        <taxon>Hymenoptera</taxon>
        <taxon>Apocrita</taxon>
        <taxon>Ichneumonoidea</taxon>
        <taxon>Braconidae</taxon>
        <taxon>Euphorinae</taxon>
        <taxon>Microctonus</taxon>
    </lineage>
</organism>
<evidence type="ECO:0000313" key="6">
    <source>
        <dbReference type="Proteomes" id="UP001168972"/>
    </source>
</evidence>
<keyword evidence="6" id="KW-1185">Reference proteome</keyword>
<dbReference type="GO" id="GO:0005666">
    <property type="term" value="C:RNA polymerase III complex"/>
    <property type="evidence" value="ECO:0007669"/>
    <property type="project" value="TreeGrafter"/>
</dbReference>
<comment type="similarity">
    <text evidence="2">Belongs to the eukaryotic RPC7 RNA polymerase subunit family.</text>
</comment>
<feature type="region of interest" description="Disordered" evidence="4">
    <location>
        <begin position="144"/>
        <end position="216"/>
    </location>
</feature>
<dbReference type="Pfam" id="PF11705">
    <property type="entry name" value="RNA_pol_3_Rpc31"/>
    <property type="match status" value="1"/>
</dbReference>
<evidence type="ECO:0000256" key="4">
    <source>
        <dbReference type="SAM" id="MobiDB-lite"/>
    </source>
</evidence>